<protein>
    <recommendedName>
        <fullName evidence="4">DUF1440 domain-containing protein</fullName>
    </recommendedName>
</protein>
<organism evidence="2 3">
    <name type="scientific">Streptosporangium fragile</name>
    <dbReference type="NCBI Taxonomy" id="46186"/>
    <lineage>
        <taxon>Bacteria</taxon>
        <taxon>Bacillati</taxon>
        <taxon>Actinomycetota</taxon>
        <taxon>Actinomycetes</taxon>
        <taxon>Streptosporangiales</taxon>
        <taxon>Streptosporangiaceae</taxon>
        <taxon>Streptosporangium</taxon>
    </lineage>
</organism>
<evidence type="ECO:0000313" key="2">
    <source>
        <dbReference type="EMBL" id="GAA2876818.1"/>
    </source>
</evidence>
<keyword evidence="1" id="KW-0812">Transmembrane</keyword>
<dbReference type="EMBL" id="BAAAVI010000025">
    <property type="protein sequence ID" value="GAA2876818.1"/>
    <property type="molecule type" value="Genomic_DNA"/>
</dbReference>
<feature type="transmembrane region" description="Helical" evidence="1">
    <location>
        <begin position="123"/>
        <end position="140"/>
    </location>
</feature>
<feature type="transmembrane region" description="Helical" evidence="1">
    <location>
        <begin position="90"/>
        <end position="111"/>
    </location>
</feature>
<accession>A0ABN3W0E4</accession>
<keyword evidence="1" id="KW-0472">Membrane</keyword>
<dbReference type="Pfam" id="PF20587">
    <property type="entry name" value="DUF6789"/>
    <property type="match status" value="1"/>
</dbReference>
<feature type="transmembrane region" description="Helical" evidence="1">
    <location>
        <begin position="58"/>
        <end position="78"/>
    </location>
</feature>
<reference evidence="2 3" key="1">
    <citation type="journal article" date="2019" name="Int. J. Syst. Evol. Microbiol.">
        <title>The Global Catalogue of Microorganisms (GCM) 10K type strain sequencing project: providing services to taxonomists for standard genome sequencing and annotation.</title>
        <authorList>
            <consortium name="The Broad Institute Genomics Platform"/>
            <consortium name="The Broad Institute Genome Sequencing Center for Infectious Disease"/>
            <person name="Wu L."/>
            <person name="Ma J."/>
        </authorList>
    </citation>
    <scope>NUCLEOTIDE SEQUENCE [LARGE SCALE GENOMIC DNA]</scope>
    <source>
        <strain evidence="2 3">JCM 6242</strain>
    </source>
</reference>
<evidence type="ECO:0000256" key="1">
    <source>
        <dbReference type="SAM" id="Phobius"/>
    </source>
</evidence>
<feature type="transmembrane region" description="Helical" evidence="1">
    <location>
        <begin position="12"/>
        <end position="31"/>
    </location>
</feature>
<dbReference type="RefSeq" id="WP_344973111.1">
    <property type="nucleotide sequence ID" value="NZ_BAAAVI010000025.1"/>
</dbReference>
<name>A0ABN3W0E4_9ACTN</name>
<dbReference type="InterPro" id="IPR046739">
    <property type="entry name" value="DUF6789"/>
</dbReference>
<sequence>MAHDLVRGAAGGVLATAVMSVVMLAGSRAGLMRDQPPKRIARAFLPGHKHRPKRGEGVLGAITHFGFGAACGSLLALASGRRRVPVTLGVAYGLAIWAVSYQGWVPGLGILPPISRDRPGRPAVMAAGHVVYGTVLALAVNRLGGGPGERQGTGGGRPGE</sequence>
<proteinExistence type="predicted"/>
<comment type="caution">
    <text evidence="2">The sequence shown here is derived from an EMBL/GenBank/DDBJ whole genome shotgun (WGS) entry which is preliminary data.</text>
</comment>
<evidence type="ECO:0008006" key="4">
    <source>
        <dbReference type="Google" id="ProtNLM"/>
    </source>
</evidence>
<dbReference type="Proteomes" id="UP001500831">
    <property type="component" value="Unassembled WGS sequence"/>
</dbReference>
<keyword evidence="1" id="KW-1133">Transmembrane helix</keyword>
<keyword evidence="3" id="KW-1185">Reference proteome</keyword>
<evidence type="ECO:0000313" key="3">
    <source>
        <dbReference type="Proteomes" id="UP001500831"/>
    </source>
</evidence>
<gene>
    <name evidence="2" type="ORF">GCM10010517_38090</name>
</gene>